<dbReference type="InterPro" id="IPR000873">
    <property type="entry name" value="AMP-dep_synth/lig_dom"/>
</dbReference>
<dbReference type="OrthoDB" id="3501794at2"/>
<dbReference type="PANTHER" id="PTHR43767">
    <property type="entry name" value="LONG-CHAIN-FATTY-ACID--COA LIGASE"/>
    <property type="match status" value="1"/>
</dbReference>
<evidence type="ECO:0000313" key="4">
    <source>
        <dbReference type="EMBL" id="PYC71875.1"/>
    </source>
</evidence>
<keyword evidence="5" id="KW-1185">Reference proteome</keyword>
<feature type="domain" description="AMP-dependent synthetase/ligase" evidence="2">
    <location>
        <begin position="33"/>
        <end position="376"/>
    </location>
</feature>
<dbReference type="AlphaFoldDB" id="A0A2V4N2N9"/>
<dbReference type="PANTHER" id="PTHR43767:SF1">
    <property type="entry name" value="NONRIBOSOMAL PEPTIDE SYNTHASE PES1 (EUROFUNG)-RELATED"/>
    <property type="match status" value="1"/>
</dbReference>
<comment type="caution">
    <text evidence="4">The sequence shown here is derived from an EMBL/GenBank/DDBJ whole genome shotgun (WGS) entry which is preliminary data.</text>
</comment>
<dbReference type="GO" id="GO:0016878">
    <property type="term" value="F:acid-thiol ligase activity"/>
    <property type="evidence" value="ECO:0007669"/>
    <property type="project" value="UniProtKB-ARBA"/>
</dbReference>
<dbReference type="Proteomes" id="UP000248039">
    <property type="component" value="Unassembled WGS sequence"/>
</dbReference>
<reference evidence="4 5" key="1">
    <citation type="submission" date="2018-03" db="EMBL/GenBank/DDBJ databases">
        <title>Bioinformatic expansion and discovery of thiopeptide antibiotics.</title>
        <authorList>
            <person name="Schwalen C.J."/>
            <person name="Hudson G.A."/>
            <person name="Mitchell D.A."/>
        </authorList>
    </citation>
    <scope>NUCLEOTIDE SEQUENCE [LARGE SCALE GENOMIC DNA]</scope>
    <source>
        <strain evidence="4 5">ATCC 21389</strain>
    </source>
</reference>
<feature type="region of interest" description="Disordered" evidence="1">
    <location>
        <begin position="1"/>
        <end position="24"/>
    </location>
</feature>
<sequence>MQQSALDHRTDPAPAPRSSAQGSRTVHGLLDLRAAAQPDRTAISTDTGTRLTFADWRDRSVRAARALVARGVRPGDRVGLVFGLRDWPEFAVQYCAVTRAGAVAVPISDGRPAEAVGGLLEHCGASAVVAGAGASVPLGPWWIAAPAELAAEAAESGAAAVQLPEVAAADPAQVLYTSGTTGRPMGVLASHGNVVHGTRPLARHRPLAHSEEFLHAFAVGTNAGQTMLVNALDAHPAALVATRFTPGRFARLIEQRSVGSVFVVPAMAAELLGAGVQERHDLSSVRLFGSTAAALPPSVATALTAAFPNAVVVNYYTSTEAAPAQTAMVFDPSRPTALGLAARGAVMVAGPDGRPLPAGETGDVLLRSPGAQRAYYRDAEAGAAVFRSGWVRMGDVGYLDPDGYLHLVDRASDVIKSGAYKVSTLQVESVALEHPGVADVAVVGLPHPVLGTSVAAAVVPAAGTAFDPAALRSFLAERLAAHEIPSTIRTLDVLPRNEAGKPLKRAIRELLAT</sequence>
<feature type="domain" description="AMP-binding enzyme C-terminal" evidence="3">
    <location>
        <begin position="426"/>
        <end position="501"/>
    </location>
</feature>
<organism evidence="4 5">
    <name type="scientific">Streptomyces tateyamensis</name>
    <dbReference type="NCBI Taxonomy" id="565073"/>
    <lineage>
        <taxon>Bacteria</taxon>
        <taxon>Bacillati</taxon>
        <taxon>Actinomycetota</taxon>
        <taxon>Actinomycetes</taxon>
        <taxon>Kitasatosporales</taxon>
        <taxon>Streptomycetaceae</taxon>
        <taxon>Streptomyces</taxon>
    </lineage>
</organism>
<protein>
    <submittedName>
        <fullName evidence="4">AMP-dependent synthetase</fullName>
    </submittedName>
</protein>
<dbReference type="InterPro" id="IPR025110">
    <property type="entry name" value="AMP-bd_C"/>
</dbReference>
<feature type="compositionally biased region" description="Basic and acidic residues" evidence="1">
    <location>
        <begin position="1"/>
        <end position="11"/>
    </location>
</feature>
<proteinExistence type="predicted"/>
<dbReference type="Gene3D" id="3.40.50.12780">
    <property type="entry name" value="N-terminal domain of ligase-like"/>
    <property type="match status" value="1"/>
</dbReference>
<evidence type="ECO:0000259" key="3">
    <source>
        <dbReference type="Pfam" id="PF13193"/>
    </source>
</evidence>
<accession>A0A2V4N2N9</accession>
<dbReference type="SUPFAM" id="SSF56801">
    <property type="entry name" value="Acetyl-CoA synthetase-like"/>
    <property type="match status" value="1"/>
</dbReference>
<dbReference type="Pfam" id="PF13193">
    <property type="entry name" value="AMP-binding_C"/>
    <property type="match status" value="1"/>
</dbReference>
<dbReference type="Gene3D" id="3.30.300.30">
    <property type="match status" value="1"/>
</dbReference>
<name>A0A2V4N2N9_9ACTN</name>
<evidence type="ECO:0000313" key="5">
    <source>
        <dbReference type="Proteomes" id="UP000248039"/>
    </source>
</evidence>
<gene>
    <name evidence="4" type="ORF">C7C46_26355</name>
</gene>
<dbReference type="EMBL" id="PYBW01000109">
    <property type="protein sequence ID" value="PYC71875.1"/>
    <property type="molecule type" value="Genomic_DNA"/>
</dbReference>
<dbReference type="InterPro" id="IPR042099">
    <property type="entry name" value="ANL_N_sf"/>
</dbReference>
<dbReference type="Pfam" id="PF00501">
    <property type="entry name" value="AMP-binding"/>
    <property type="match status" value="1"/>
</dbReference>
<dbReference type="InterPro" id="IPR050237">
    <property type="entry name" value="ATP-dep_AMP-bd_enzyme"/>
</dbReference>
<evidence type="ECO:0000256" key="1">
    <source>
        <dbReference type="SAM" id="MobiDB-lite"/>
    </source>
</evidence>
<evidence type="ECO:0000259" key="2">
    <source>
        <dbReference type="Pfam" id="PF00501"/>
    </source>
</evidence>
<dbReference type="InterPro" id="IPR045851">
    <property type="entry name" value="AMP-bd_C_sf"/>
</dbReference>